<dbReference type="RefSeq" id="WP_129418281.1">
    <property type="nucleotide sequence ID" value="NZ_MZMU01000003.1"/>
</dbReference>
<reference evidence="1 2" key="1">
    <citation type="submission" date="2017-03" db="EMBL/GenBank/DDBJ databases">
        <authorList>
            <person name="Safronova V.I."/>
            <person name="Sazanova A.L."/>
            <person name="Chirak E.R."/>
        </authorList>
    </citation>
    <scope>NUCLEOTIDE SEQUENCE [LARGE SCALE GENOMIC DNA]</scope>
    <source>
        <strain evidence="1 2">Tri-43</strain>
    </source>
</reference>
<gene>
    <name evidence="1" type="ORF">B5P46_08385</name>
</gene>
<dbReference type="InterPro" id="IPR029058">
    <property type="entry name" value="AB_hydrolase_fold"/>
</dbReference>
<dbReference type="Proteomes" id="UP000290767">
    <property type="component" value="Unassembled WGS sequence"/>
</dbReference>
<evidence type="ECO:0000313" key="2">
    <source>
        <dbReference type="Proteomes" id="UP000290767"/>
    </source>
</evidence>
<name>A0A4Q1UB24_RHILE</name>
<protein>
    <recommendedName>
        <fullName evidence="3">Alpha/beta fold hydrolase</fullName>
    </recommendedName>
</protein>
<dbReference type="Gene3D" id="3.40.50.1820">
    <property type="entry name" value="alpha/beta hydrolase"/>
    <property type="match status" value="1"/>
</dbReference>
<sequence length="337" mass="37436">MFLLDRYLRKKEEELAQVDEDQKDCGRFRLGAFTGVGDYEFDSIESMSAAVQHAVDRADEFYSETCDETSFRVEGTCLKYKSVFADGSANDSVHVDVYSRGHSRERAVIVVPHWNSAPGAYAAIGTVLSFAGFTAYVVTLPHHGSRGASDAPRIANDFLNADLGVAIRSVRQSVCDIRSLISWISGNGAKQIHVVGVSLGSCIASLTTAFDSRVSRGCLLLTAGDFAETIWRGRATRHIRASIDGHIDLARLRQIWAILSPSNFVGRFRENHSRLLMISGKIDEVVPYDTASRFVDELRAAETNPEWLILPCGHYTLSYFPFSWLSLIQTIRFLRAD</sequence>
<accession>A0A4Q1UB24</accession>
<evidence type="ECO:0000313" key="1">
    <source>
        <dbReference type="EMBL" id="RXT28773.1"/>
    </source>
</evidence>
<dbReference type="SUPFAM" id="SSF53474">
    <property type="entry name" value="alpha/beta-Hydrolases"/>
    <property type="match status" value="1"/>
</dbReference>
<evidence type="ECO:0008006" key="3">
    <source>
        <dbReference type="Google" id="ProtNLM"/>
    </source>
</evidence>
<organism evidence="1 2">
    <name type="scientific">Rhizobium leguminosarum</name>
    <dbReference type="NCBI Taxonomy" id="384"/>
    <lineage>
        <taxon>Bacteria</taxon>
        <taxon>Pseudomonadati</taxon>
        <taxon>Pseudomonadota</taxon>
        <taxon>Alphaproteobacteria</taxon>
        <taxon>Hyphomicrobiales</taxon>
        <taxon>Rhizobiaceae</taxon>
        <taxon>Rhizobium/Agrobacterium group</taxon>
        <taxon>Rhizobium</taxon>
    </lineage>
</organism>
<dbReference type="NCBIfam" id="NF047337">
    <property type="entry name" value="hydrolase_RcgR"/>
    <property type="match status" value="1"/>
</dbReference>
<proteinExistence type="predicted"/>
<dbReference type="AlphaFoldDB" id="A0A4Q1UB24"/>
<comment type="caution">
    <text evidence="1">The sequence shown here is derived from an EMBL/GenBank/DDBJ whole genome shotgun (WGS) entry which is preliminary data.</text>
</comment>
<dbReference type="InterPro" id="IPR058111">
    <property type="entry name" value="RcgR-like"/>
</dbReference>
<dbReference type="EMBL" id="MZMU01000003">
    <property type="protein sequence ID" value="RXT28773.1"/>
    <property type="molecule type" value="Genomic_DNA"/>
</dbReference>